<dbReference type="GO" id="GO:0045116">
    <property type="term" value="P:protein neddylation"/>
    <property type="evidence" value="ECO:0007669"/>
    <property type="project" value="UniProtKB-ARBA"/>
</dbReference>
<dbReference type="Proteomes" id="UP000014500">
    <property type="component" value="Unassembled WGS sequence"/>
</dbReference>
<dbReference type="InterPro" id="IPR023313">
    <property type="entry name" value="UBQ-conjugating_AS"/>
</dbReference>
<dbReference type="EMBL" id="JH432203">
    <property type="status" value="NOT_ANNOTATED_CDS"/>
    <property type="molecule type" value="Genomic_DNA"/>
</dbReference>
<evidence type="ECO:0000256" key="3">
    <source>
        <dbReference type="ARBA" id="ARBA00022741"/>
    </source>
</evidence>
<evidence type="ECO:0000313" key="13">
    <source>
        <dbReference type="Proteomes" id="UP000014500"/>
    </source>
</evidence>
<dbReference type="FunFam" id="3.10.110.10:FF:000033">
    <property type="entry name" value="NEDD8-conjugating enzyme UBE2F"/>
    <property type="match status" value="1"/>
</dbReference>
<dbReference type="CDD" id="cd23794">
    <property type="entry name" value="UBCc_UBE2F_UBE2M"/>
    <property type="match status" value="1"/>
</dbReference>
<organism evidence="12 13">
    <name type="scientific">Strigamia maritima</name>
    <name type="common">European centipede</name>
    <name type="synonym">Geophilus maritimus</name>
    <dbReference type="NCBI Taxonomy" id="126957"/>
    <lineage>
        <taxon>Eukaryota</taxon>
        <taxon>Metazoa</taxon>
        <taxon>Ecdysozoa</taxon>
        <taxon>Arthropoda</taxon>
        <taxon>Myriapoda</taxon>
        <taxon>Chilopoda</taxon>
        <taxon>Pleurostigmophora</taxon>
        <taxon>Geophilomorpha</taxon>
        <taxon>Linotaeniidae</taxon>
        <taxon>Strigamia</taxon>
    </lineage>
</organism>
<evidence type="ECO:0000256" key="8">
    <source>
        <dbReference type="PROSITE-ProRule" id="PRU10133"/>
    </source>
</evidence>
<dbReference type="AlphaFoldDB" id="T1JGH3"/>
<keyword evidence="2" id="KW-0808">Transferase</keyword>
<comment type="similarity">
    <text evidence="9">Belongs to the ubiquitin-conjugating enzyme family.</text>
</comment>
<evidence type="ECO:0000256" key="4">
    <source>
        <dbReference type="ARBA" id="ARBA00022786"/>
    </source>
</evidence>
<proteinExistence type="inferred from homology"/>
<comment type="pathway">
    <text evidence="1">Protein modification; protein neddylation.</text>
</comment>
<evidence type="ECO:0000259" key="11">
    <source>
        <dbReference type="PROSITE" id="PS50127"/>
    </source>
</evidence>
<sequence>MMFINSKKPRKFSEEVEKSSGTSPFRSKLLKNETDELQLNLPSTCSIKFDNPDQLSNFDLIICPDEGHWQKGRFRFSINVPYDYNMAPPIVKCHTRIWHPNIGENGDVCLGSLRVNRRLDFGWFPSLRLMHVVWDVNSLFTHFSSFDDSLNGEAAGQYWRDRDGFSAKVKNYVELYAKMRPIKKAKRVDSVMRAIELNKLCRDE</sequence>
<dbReference type="STRING" id="126957.T1JGH3"/>
<evidence type="ECO:0000256" key="5">
    <source>
        <dbReference type="ARBA" id="ARBA00022840"/>
    </source>
</evidence>
<name>T1JGH3_STRMM</name>
<reference evidence="13" key="1">
    <citation type="submission" date="2011-05" db="EMBL/GenBank/DDBJ databases">
        <authorList>
            <person name="Richards S.R."/>
            <person name="Qu J."/>
            <person name="Jiang H."/>
            <person name="Jhangiani S.N."/>
            <person name="Agravi P."/>
            <person name="Goodspeed R."/>
            <person name="Gross S."/>
            <person name="Mandapat C."/>
            <person name="Jackson L."/>
            <person name="Mathew T."/>
            <person name="Pu L."/>
            <person name="Thornton R."/>
            <person name="Saada N."/>
            <person name="Wilczek-Boney K.B."/>
            <person name="Lee S."/>
            <person name="Kovar C."/>
            <person name="Wu Y."/>
            <person name="Scherer S.E."/>
            <person name="Worley K.C."/>
            <person name="Muzny D.M."/>
            <person name="Gibbs R."/>
        </authorList>
    </citation>
    <scope>NUCLEOTIDE SEQUENCE</scope>
    <source>
        <strain evidence="13">Brora</strain>
    </source>
</reference>
<dbReference type="OMA" id="WHTNSTE"/>
<accession>T1JGH3</accession>
<dbReference type="PANTHER" id="PTHR24068">
    <property type="entry name" value="UBIQUITIN-CONJUGATING ENZYME E2"/>
    <property type="match status" value="1"/>
</dbReference>
<dbReference type="PhylomeDB" id="T1JGH3"/>
<evidence type="ECO:0000256" key="10">
    <source>
        <dbReference type="SAM" id="MobiDB-lite"/>
    </source>
</evidence>
<dbReference type="SMART" id="SM00212">
    <property type="entry name" value="UBCc"/>
    <property type="match status" value="1"/>
</dbReference>
<evidence type="ECO:0000256" key="9">
    <source>
        <dbReference type="RuleBase" id="RU362109"/>
    </source>
</evidence>
<dbReference type="PROSITE" id="PS50127">
    <property type="entry name" value="UBC_2"/>
    <property type="match status" value="1"/>
</dbReference>
<feature type="active site" description="Glycyl thioester intermediate" evidence="8">
    <location>
        <position position="109"/>
    </location>
</feature>
<reference evidence="12" key="2">
    <citation type="submission" date="2015-02" db="UniProtKB">
        <authorList>
            <consortium name="EnsemblMetazoa"/>
        </authorList>
    </citation>
    <scope>IDENTIFICATION</scope>
</reference>
<dbReference type="InterPro" id="IPR000608">
    <property type="entry name" value="UBC"/>
</dbReference>
<evidence type="ECO:0000256" key="7">
    <source>
        <dbReference type="ARBA" id="ARBA00044047"/>
    </source>
</evidence>
<keyword evidence="13" id="KW-1185">Reference proteome</keyword>
<dbReference type="PROSITE" id="PS00183">
    <property type="entry name" value="UBC_1"/>
    <property type="match status" value="1"/>
</dbReference>
<keyword evidence="3 9" id="KW-0547">Nucleotide-binding</keyword>
<dbReference type="EC" id="2.3.2.34" evidence="7"/>
<dbReference type="GO" id="GO:0061654">
    <property type="term" value="F:NEDD8 conjugating enzyme activity"/>
    <property type="evidence" value="ECO:0007669"/>
    <property type="project" value="UniProtKB-EC"/>
</dbReference>
<feature type="domain" description="UBC core" evidence="11">
    <location>
        <begin position="25"/>
        <end position="178"/>
    </location>
</feature>
<dbReference type="eggNOG" id="KOG0420">
    <property type="taxonomic scope" value="Eukaryota"/>
</dbReference>
<keyword evidence="5 9" id="KW-0067">ATP-binding</keyword>
<dbReference type="Pfam" id="PF00179">
    <property type="entry name" value="UQ_con"/>
    <property type="match status" value="1"/>
</dbReference>
<evidence type="ECO:0000256" key="1">
    <source>
        <dbReference type="ARBA" id="ARBA00005032"/>
    </source>
</evidence>
<dbReference type="HOGENOM" id="CLU_030988_6_0_1"/>
<dbReference type="InterPro" id="IPR016135">
    <property type="entry name" value="UBQ-conjugating_enzyme/RWD"/>
</dbReference>
<evidence type="ECO:0000313" key="12">
    <source>
        <dbReference type="EnsemblMetazoa" id="SMAR012946-PA"/>
    </source>
</evidence>
<comment type="catalytic activity">
    <reaction evidence="6">
        <text>[E1 NEDD8-activating enzyme]-S-[NEDD8 protein]-yl-L-cysteine + [E2 NEDD8-conjugating enzyme]-L-cysteine = [E1 NEDD8-activating enzyme]-L-cysteine + [E2 NEDD8-conjugating enzyme]-S-[NEDD8-protein]-yl-L-cysteine.</text>
        <dbReference type="EC" id="2.3.2.34"/>
    </reaction>
</comment>
<dbReference type="Gene3D" id="3.10.110.10">
    <property type="entry name" value="Ubiquitin Conjugating Enzyme"/>
    <property type="match status" value="1"/>
</dbReference>
<evidence type="ECO:0000256" key="6">
    <source>
        <dbReference type="ARBA" id="ARBA00043698"/>
    </source>
</evidence>
<dbReference type="SUPFAM" id="SSF54495">
    <property type="entry name" value="UBC-like"/>
    <property type="match status" value="1"/>
</dbReference>
<evidence type="ECO:0000256" key="2">
    <source>
        <dbReference type="ARBA" id="ARBA00022679"/>
    </source>
</evidence>
<dbReference type="EnsemblMetazoa" id="SMAR012946-RA">
    <property type="protein sequence ID" value="SMAR012946-PA"/>
    <property type="gene ID" value="SMAR012946"/>
</dbReference>
<dbReference type="GO" id="GO:0005524">
    <property type="term" value="F:ATP binding"/>
    <property type="evidence" value="ECO:0007669"/>
    <property type="project" value="UniProtKB-UniRule"/>
</dbReference>
<protein>
    <recommendedName>
        <fullName evidence="7">E2 NEDD8-conjugating enzyme</fullName>
        <ecNumber evidence="7">2.3.2.34</ecNumber>
    </recommendedName>
</protein>
<feature type="region of interest" description="Disordered" evidence="10">
    <location>
        <begin position="1"/>
        <end position="25"/>
    </location>
</feature>
<keyword evidence="4 9" id="KW-0833">Ubl conjugation pathway</keyword>